<evidence type="ECO:0000313" key="6">
    <source>
        <dbReference type="Proteomes" id="UP001497525"/>
    </source>
</evidence>
<sequence>MFDGAGVNEFLLEEGTNPSSVGEEIFEDQINYDRNLPGLHKYLGADLVQVTGRTHLEPGMETHMFAFYRPGVILVPGQSLPLIPYSSFESGLLQRISREKLPLIFLPGCFDFTALEDLIECVGTTADLVAIRIPGEGEEDTIHAIFVGRQRIRITRVTRDETYPLVCYGIILPECSINQQMASNPLGWGLLPRGWSRFGNDPRPARLKSAAADSVTDAPSPGHTAKSGRGRQSRRSEDSFSSSSSSNLNCQMPSGNPLSIFDSRLSTWRHFGPVSSGCLPSPSSSPNSRLDHFVDDTVEKQEQRQVQQIRQQDDCSVSSVHASAPDLSSPKTADNLLKEDSVEKPTRTLPKIIEPSEPQQISYSEGCVPVNSVNLDPNVVTEDVELIMDRAVDRVGRPFRYRIRQPCHPRLLARRDILAAAAQSFVPYPFWVYRQYDVSYLVTAIQTELLSWNDTWNVHKFRPELAVPFSFWLVQNLPMPGQLKAYLLGINHVVQRLRALLDIIRRSSSCVCGMCDSQITSNRYIVCLAQEGSFQTYVNPAGILHDMVTVSQVVDSSVTSIGSPSSEYSWFPGYSWTITNCSRCSQHLGWLFTADKDELRPRRFWGIRRDSIVPGSINEAEWRPCT</sequence>
<evidence type="ECO:0000256" key="1">
    <source>
        <dbReference type="ARBA" id="ARBA00022723"/>
    </source>
</evidence>
<evidence type="ECO:0000259" key="4">
    <source>
        <dbReference type="PROSITE" id="PS51788"/>
    </source>
</evidence>
<dbReference type="InterPro" id="IPR004910">
    <property type="entry name" value="Yippee/Mis18/Cereblon"/>
</dbReference>
<dbReference type="AlphaFoldDB" id="A0AAV2TY56"/>
<dbReference type="Proteomes" id="UP001497525">
    <property type="component" value="Unassembled WGS sequence"/>
</dbReference>
<gene>
    <name evidence="5" type="ORF">CDAUBV1_LOCUS16983</name>
</gene>
<dbReference type="Gene3D" id="2.30.130.40">
    <property type="entry name" value="LON domain-like"/>
    <property type="match status" value="1"/>
</dbReference>
<keyword evidence="2" id="KW-0862">Zinc</keyword>
<proteinExistence type="predicted"/>
<dbReference type="InterPro" id="IPR034750">
    <property type="entry name" value="CULT"/>
</dbReference>
<dbReference type="PROSITE" id="PS51788">
    <property type="entry name" value="CULT"/>
    <property type="match status" value="1"/>
</dbReference>
<evidence type="ECO:0000256" key="2">
    <source>
        <dbReference type="ARBA" id="ARBA00022833"/>
    </source>
</evidence>
<evidence type="ECO:0000256" key="3">
    <source>
        <dbReference type="SAM" id="MobiDB-lite"/>
    </source>
</evidence>
<reference evidence="5" key="1">
    <citation type="submission" date="2024-06" db="EMBL/GenBank/DDBJ databases">
        <authorList>
            <person name="Liu X."/>
            <person name="Lenzi L."/>
            <person name="Haldenby T S."/>
            <person name="Uol C."/>
        </authorList>
    </citation>
    <scope>NUCLEOTIDE SEQUENCE</scope>
</reference>
<dbReference type="Gene3D" id="2.170.150.20">
    <property type="entry name" value="Peptide methionine sulfoxide reductase"/>
    <property type="match status" value="1"/>
</dbReference>
<accession>A0AAV2TY56</accession>
<organism evidence="5 6">
    <name type="scientific">Calicophoron daubneyi</name>
    <name type="common">Rumen fluke</name>
    <name type="synonym">Paramphistomum daubneyi</name>
    <dbReference type="NCBI Taxonomy" id="300641"/>
    <lineage>
        <taxon>Eukaryota</taxon>
        <taxon>Metazoa</taxon>
        <taxon>Spiralia</taxon>
        <taxon>Lophotrochozoa</taxon>
        <taxon>Platyhelminthes</taxon>
        <taxon>Trematoda</taxon>
        <taxon>Digenea</taxon>
        <taxon>Plagiorchiida</taxon>
        <taxon>Pronocephalata</taxon>
        <taxon>Paramphistomoidea</taxon>
        <taxon>Paramphistomidae</taxon>
        <taxon>Calicophoron</taxon>
    </lineage>
</organism>
<dbReference type="Pfam" id="PF03226">
    <property type="entry name" value="Yippee-Mis18"/>
    <property type="match status" value="1"/>
</dbReference>
<protein>
    <recommendedName>
        <fullName evidence="4">CULT domain-containing protein</fullName>
    </recommendedName>
</protein>
<evidence type="ECO:0000313" key="5">
    <source>
        <dbReference type="EMBL" id="CAL5141648.1"/>
    </source>
</evidence>
<comment type="caution">
    <text evidence="5">The sequence shown here is derived from an EMBL/GenBank/DDBJ whole genome shotgun (WGS) entry which is preliminary data.</text>
</comment>
<feature type="region of interest" description="Disordered" evidence="3">
    <location>
        <begin position="202"/>
        <end position="253"/>
    </location>
</feature>
<feature type="region of interest" description="Disordered" evidence="3">
    <location>
        <begin position="309"/>
        <end position="335"/>
    </location>
</feature>
<dbReference type="CDD" id="cd15777">
    <property type="entry name" value="CRBN_C_like"/>
    <property type="match status" value="1"/>
</dbReference>
<dbReference type="EMBL" id="CAXLJL010000933">
    <property type="protein sequence ID" value="CAL5141648.1"/>
    <property type="molecule type" value="Genomic_DNA"/>
</dbReference>
<name>A0AAV2TY56_CALDB</name>
<keyword evidence="1" id="KW-0479">Metal-binding</keyword>
<dbReference type="GO" id="GO:0046872">
    <property type="term" value="F:metal ion binding"/>
    <property type="evidence" value="ECO:0007669"/>
    <property type="project" value="UniProtKB-KW"/>
</dbReference>
<dbReference type="InterPro" id="IPR046336">
    <property type="entry name" value="Lon_prtase_N_sf"/>
</dbReference>
<dbReference type="FunFam" id="2.170.150.20:FF:000007">
    <property type="entry name" value="Protein cereblon"/>
    <property type="match status" value="1"/>
</dbReference>
<feature type="domain" description="CULT" evidence="4">
    <location>
        <begin position="507"/>
        <end position="616"/>
    </location>
</feature>
<dbReference type="Gene3D" id="1.20.58.1480">
    <property type="match status" value="1"/>
</dbReference>